<dbReference type="PROSITE" id="PS00893">
    <property type="entry name" value="NUDIX_BOX"/>
    <property type="match status" value="1"/>
</dbReference>
<dbReference type="PANTHER" id="PTHR43046">
    <property type="entry name" value="GDP-MANNOSE MANNOSYL HYDROLASE"/>
    <property type="match status" value="1"/>
</dbReference>
<evidence type="ECO:0000313" key="5">
    <source>
        <dbReference type="Proteomes" id="UP000235739"/>
    </source>
</evidence>
<dbReference type="Proteomes" id="UP000235739">
    <property type="component" value="Unassembled WGS sequence"/>
</dbReference>
<dbReference type="Pfam" id="PF00293">
    <property type="entry name" value="NUDIX"/>
    <property type="match status" value="1"/>
</dbReference>
<dbReference type="PANTHER" id="PTHR43046:SF16">
    <property type="entry name" value="ADP-RIBOSE PYROPHOSPHATASE YJHB-RELATED"/>
    <property type="match status" value="1"/>
</dbReference>
<dbReference type="GO" id="GO:0016787">
    <property type="term" value="F:hydrolase activity"/>
    <property type="evidence" value="ECO:0007669"/>
    <property type="project" value="UniProtKB-KW"/>
</dbReference>
<comment type="caution">
    <text evidence="4">The sequence shown here is derived from an EMBL/GenBank/DDBJ whole genome shotgun (WGS) entry which is preliminary data.</text>
</comment>
<dbReference type="EMBL" id="PNQX01000001">
    <property type="protein sequence ID" value="PMQ20698.1"/>
    <property type="molecule type" value="Genomic_DNA"/>
</dbReference>
<dbReference type="InterPro" id="IPR020084">
    <property type="entry name" value="NUDIX_hydrolase_CS"/>
</dbReference>
<dbReference type="AlphaFoldDB" id="A0A2N7S3G1"/>
<dbReference type="RefSeq" id="WP_102597511.1">
    <property type="nucleotide sequence ID" value="NZ_JABUYH010000011.1"/>
</dbReference>
<gene>
    <name evidence="4" type="ORF">CIK84_03635</name>
</gene>
<keyword evidence="2" id="KW-0378">Hydrolase</keyword>
<evidence type="ECO:0000313" key="4">
    <source>
        <dbReference type="EMBL" id="PMQ20698.1"/>
    </source>
</evidence>
<dbReference type="PROSITE" id="PS51462">
    <property type="entry name" value="NUDIX"/>
    <property type="match status" value="1"/>
</dbReference>
<dbReference type="InterPro" id="IPR015797">
    <property type="entry name" value="NUDIX_hydrolase-like_dom_sf"/>
</dbReference>
<reference evidence="4 5" key="1">
    <citation type="journal article" date="2017" name="Elife">
        <title>Extensive horizontal gene transfer in cheese-associated bacteria.</title>
        <authorList>
            <person name="Bonham K.S."/>
            <person name="Wolfe B.E."/>
            <person name="Dutton R.J."/>
        </authorList>
    </citation>
    <scope>NUCLEOTIDE SEQUENCE [LARGE SCALE GENOMIC DNA]</scope>
    <source>
        <strain evidence="4 5">JB182</strain>
    </source>
</reference>
<accession>A0A2N7S3G1</accession>
<dbReference type="SUPFAM" id="SSF55811">
    <property type="entry name" value="Nudix"/>
    <property type="match status" value="1"/>
</dbReference>
<organism evidence="4 5">
    <name type="scientific">Glutamicibacter arilaitensis</name>
    <dbReference type="NCBI Taxonomy" id="256701"/>
    <lineage>
        <taxon>Bacteria</taxon>
        <taxon>Bacillati</taxon>
        <taxon>Actinomycetota</taxon>
        <taxon>Actinomycetes</taxon>
        <taxon>Micrococcales</taxon>
        <taxon>Micrococcaceae</taxon>
        <taxon>Glutamicibacter</taxon>
    </lineage>
</organism>
<feature type="domain" description="Nudix hydrolase" evidence="3">
    <location>
        <begin position="1"/>
        <end position="130"/>
    </location>
</feature>
<dbReference type="InterPro" id="IPR000086">
    <property type="entry name" value="NUDIX_hydrolase_dom"/>
</dbReference>
<evidence type="ECO:0000256" key="2">
    <source>
        <dbReference type="ARBA" id="ARBA00022801"/>
    </source>
</evidence>
<sequence length="151" mass="16894">MKAISYVILQHRDEVLLQLRQGTGYMDGYWSTAAAGHVEPGEAAQAAAVREAGEELGIHIDPAQLQPLCTVHRNQQAGSYVDFFFRTSQWDGVPRLMEPERAAQLRWFPLDALPDNLVEQEDLVLSRLDSDLPPILSMGFGTETPHPQRLD</sequence>
<name>A0A2N7S3G1_9MICC</name>
<proteinExistence type="predicted"/>
<dbReference type="Gene3D" id="3.90.79.10">
    <property type="entry name" value="Nucleoside Triphosphate Pyrophosphohydrolase"/>
    <property type="match status" value="1"/>
</dbReference>
<evidence type="ECO:0000256" key="1">
    <source>
        <dbReference type="ARBA" id="ARBA00001946"/>
    </source>
</evidence>
<protein>
    <submittedName>
        <fullName evidence="4">DNA mismatch repair protein MutT</fullName>
    </submittedName>
</protein>
<comment type="cofactor">
    <cofactor evidence="1">
        <name>Mg(2+)</name>
        <dbReference type="ChEBI" id="CHEBI:18420"/>
    </cofactor>
</comment>
<evidence type="ECO:0000259" key="3">
    <source>
        <dbReference type="PROSITE" id="PS51462"/>
    </source>
</evidence>